<dbReference type="Proteomes" id="UP000320390">
    <property type="component" value="Chromosome"/>
</dbReference>
<evidence type="ECO:0000313" key="2">
    <source>
        <dbReference type="EMBL" id="QDV06390.1"/>
    </source>
</evidence>
<evidence type="ECO:0000313" key="3">
    <source>
        <dbReference type="Proteomes" id="UP000320390"/>
    </source>
</evidence>
<feature type="region of interest" description="Disordered" evidence="1">
    <location>
        <begin position="1"/>
        <end position="79"/>
    </location>
</feature>
<dbReference type="AlphaFoldDB" id="A0A518EQM7"/>
<accession>A0A518EQM7</accession>
<name>A0A518EQM7_9BACT</name>
<sequence length="301" mass="33051">MRLPTENPQSFDSAPAETQATGTSGGMTVQPRGKELAASQRSPSAGPAAAPAAGGPAAGSHAGSGATREQPASSDPAYHWSSADTEHLLENFGEKDHRVLAREIGCTPEQLHAEARRIYGARQTELRSGPWSPDELNALKRYLGAVETDLIARMIGRSVESIDAKLVELAANLKDEELETRAHVDFKRLYGTRADEDLALIFDRQVGIVRALAAELCLSKDKGFMRRKAGKGNRTKMPRWSAEELDQLREIYPKLSNLDIAKELGRSVKSIVSKAHSLRLKKDKARLRKMGQENVQLRHDR</sequence>
<organism evidence="2 3">
    <name type="scientific">Saltatorellus ferox</name>
    <dbReference type="NCBI Taxonomy" id="2528018"/>
    <lineage>
        <taxon>Bacteria</taxon>
        <taxon>Pseudomonadati</taxon>
        <taxon>Planctomycetota</taxon>
        <taxon>Planctomycetia</taxon>
        <taxon>Planctomycetia incertae sedis</taxon>
        <taxon>Saltatorellus</taxon>
    </lineage>
</organism>
<evidence type="ECO:0000256" key="1">
    <source>
        <dbReference type="SAM" id="MobiDB-lite"/>
    </source>
</evidence>
<protein>
    <submittedName>
        <fullName evidence="2">Uncharacterized protein</fullName>
    </submittedName>
</protein>
<dbReference type="EMBL" id="CP036434">
    <property type="protein sequence ID" value="QDV06390.1"/>
    <property type="molecule type" value="Genomic_DNA"/>
</dbReference>
<feature type="compositionally biased region" description="Low complexity" evidence="1">
    <location>
        <begin position="37"/>
        <end position="66"/>
    </location>
</feature>
<reference evidence="2 3" key="1">
    <citation type="submission" date="2019-02" db="EMBL/GenBank/DDBJ databases">
        <title>Deep-cultivation of Planctomycetes and their phenomic and genomic characterization uncovers novel biology.</title>
        <authorList>
            <person name="Wiegand S."/>
            <person name="Jogler M."/>
            <person name="Boedeker C."/>
            <person name="Pinto D."/>
            <person name="Vollmers J."/>
            <person name="Rivas-Marin E."/>
            <person name="Kohn T."/>
            <person name="Peeters S.H."/>
            <person name="Heuer A."/>
            <person name="Rast P."/>
            <person name="Oberbeckmann S."/>
            <person name="Bunk B."/>
            <person name="Jeske O."/>
            <person name="Meyerdierks A."/>
            <person name="Storesund J.E."/>
            <person name="Kallscheuer N."/>
            <person name="Luecker S."/>
            <person name="Lage O.M."/>
            <person name="Pohl T."/>
            <person name="Merkel B.J."/>
            <person name="Hornburger P."/>
            <person name="Mueller R.-W."/>
            <person name="Bruemmer F."/>
            <person name="Labrenz M."/>
            <person name="Spormann A.M."/>
            <person name="Op den Camp H."/>
            <person name="Overmann J."/>
            <person name="Amann R."/>
            <person name="Jetten M.S.M."/>
            <person name="Mascher T."/>
            <person name="Medema M.H."/>
            <person name="Devos D.P."/>
            <person name="Kaster A.-K."/>
            <person name="Ovreas L."/>
            <person name="Rohde M."/>
            <person name="Galperin M.Y."/>
            <person name="Jogler C."/>
        </authorList>
    </citation>
    <scope>NUCLEOTIDE SEQUENCE [LARGE SCALE GENOMIC DNA]</scope>
    <source>
        <strain evidence="2 3">Poly30</strain>
    </source>
</reference>
<keyword evidence="3" id="KW-1185">Reference proteome</keyword>
<gene>
    <name evidence="2" type="ORF">Poly30_18990</name>
</gene>
<proteinExistence type="predicted"/>
<feature type="compositionally biased region" description="Polar residues" evidence="1">
    <location>
        <begin position="1"/>
        <end position="22"/>
    </location>
</feature>